<feature type="transmembrane region" description="Helical" evidence="6">
    <location>
        <begin position="103"/>
        <end position="123"/>
    </location>
</feature>
<dbReference type="NCBIfam" id="TIGR03954">
    <property type="entry name" value="integ_memb_HG"/>
    <property type="match status" value="1"/>
</dbReference>
<evidence type="ECO:0000256" key="1">
    <source>
        <dbReference type="ARBA" id="ARBA00004651"/>
    </source>
</evidence>
<feature type="transmembrane region" description="Helical" evidence="6">
    <location>
        <begin position="71"/>
        <end position="88"/>
    </location>
</feature>
<evidence type="ECO:0000313" key="9">
    <source>
        <dbReference type="Proteomes" id="UP000542125"/>
    </source>
</evidence>
<proteinExistence type="predicted"/>
<keyword evidence="9" id="KW-1185">Reference proteome</keyword>
<keyword evidence="3 6" id="KW-0812">Transmembrane</keyword>
<organism evidence="8 9">
    <name type="scientific">Pigmentiphaga litoralis</name>
    <dbReference type="NCBI Taxonomy" id="516702"/>
    <lineage>
        <taxon>Bacteria</taxon>
        <taxon>Pseudomonadati</taxon>
        <taxon>Pseudomonadota</taxon>
        <taxon>Betaproteobacteria</taxon>
        <taxon>Burkholderiales</taxon>
        <taxon>Alcaligenaceae</taxon>
        <taxon>Pigmentiphaga</taxon>
    </lineage>
</organism>
<accession>A0A7Y9IRK3</accession>
<dbReference type="Proteomes" id="UP000542125">
    <property type="component" value="Unassembled WGS sequence"/>
</dbReference>
<keyword evidence="2" id="KW-1003">Cell membrane</keyword>
<evidence type="ECO:0000313" key="8">
    <source>
        <dbReference type="EMBL" id="NYE81785.1"/>
    </source>
</evidence>
<comment type="caution">
    <text evidence="8">The sequence shown here is derived from an EMBL/GenBank/DDBJ whole genome shotgun (WGS) entry which is preliminary data.</text>
</comment>
<keyword evidence="4 6" id="KW-1133">Transmembrane helix</keyword>
<dbReference type="GO" id="GO:0005886">
    <property type="term" value="C:plasma membrane"/>
    <property type="evidence" value="ECO:0007669"/>
    <property type="project" value="UniProtKB-SubCell"/>
</dbReference>
<reference evidence="8 9" key="1">
    <citation type="submission" date="2020-07" db="EMBL/GenBank/DDBJ databases">
        <title>Genomic Encyclopedia of Type Strains, Phase IV (KMG-V): Genome sequencing to study the core and pangenomes of soil and plant-associated prokaryotes.</title>
        <authorList>
            <person name="Whitman W."/>
        </authorList>
    </citation>
    <scope>NUCLEOTIDE SEQUENCE [LARGE SCALE GENOMIC DNA]</scope>
    <source>
        <strain evidence="8 9">SAS40</strain>
    </source>
</reference>
<name>A0A7Y9IRK3_9BURK</name>
<dbReference type="InterPro" id="IPR023845">
    <property type="entry name" value="DUF3817_TM"/>
</dbReference>
<gene>
    <name evidence="8" type="ORF">FHW18_001056</name>
</gene>
<evidence type="ECO:0000256" key="5">
    <source>
        <dbReference type="ARBA" id="ARBA00023136"/>
    </source>
</evidence>
<dbReference type="Pfam" id="PF12823">
    <property type="entry name" value="DUF3817"/>
    <property type="match status" value="1"/>
</dbReference>
<keyword evidence="5 6" id="KW-0472">Membrane</keyword>
<evidence type="ECO:0000256" key="6">
    <source>
        <dbReference type="SAM" id="Phobius"/>
    </source>
</evidence>
<feature type="transmembrane region" description="Helical" evidence="6">
    <location>
        <begin position="40"/>
        <end position="59"/>
    </location>
</feature>
<evidence type="ECO:0000256" key="3">
    <source>
        <dbReference type="ARBA" id="ARBA00022692"/>
    </source>
</evidence>
<sequence length="135" mass="14945">MSPSLKPLRNDNAGPFSAPGDDFDHVNVRDELAQLRRLRIASFLEGAMLLVLLLIAVPLKHVFDWSIGVKLMGPAHGVAVLAYLWLILQTTASAPYFNRRETAQLIILALIPMGVFFNGLLLARKNASLRKREVA</sequence>
<protein>
    <submittedName>
        <fullName evidence="8">Integral membrane protein</fullName>
    </submittedName>
</protein>
<dbReference type="EMBL" id="JACBYR010000001">
    <property type="protein sequence ID" value="NYE81785.1"/>
    <property type="molecule type" value="Genomic_DNA"/>
</dbReference>
<feature type="domain" description="DUF3817" evidence="7">
    <location>
        <begin position="35"/>
        <end position="118"/>
    </location>
</feature>
<dbReference type="AlphaFoldDB" id="A0A7Y9IRK3"/>
<evidence type="ECO:0000256" key="4">
    <source>
        <dbReference type="ARBA" id="ARBA00022989"/>
    </source>
</evidence>
<dbReference type="RefSeq" id="WP_179584045.1">
    <property type="nucleotide sequence ID" value="NZ_JACBYR010000001.1"/>
</dbReference>
<evidence type="ECO:0000256" key="2">
    <source>
        <dbReference type="ARBA" id="ARBA00022475"/>
    </source>
</evidence>
<evidence type="ECO:0000259" key="7">
    <source>
        <dbReference type="Pfam" id="PF12823"/>
    </source>
</evidence>
<comment type="subcellular location">
    <subcellularLocation>
        <location evidence="1">Cell membrane</location>
        <topology evidence="1">Multi-pass membrane protein</topology>
    </subcellularLocation>
</comment>